<sequence>MPLEIERKFLLPEYPEELIRKGELIIRSEQEIDQTYLALHEDQELRVRKIRDVASGNVTFTHTFKKGFGLSREEVEVSISEGLYGQITEVHRAVPLTKRRVTAEWNGIVVEIDRYDQIDLMVLEVEFAAEGEAREFQPPQWFGPDISTDKRYSNKKVWRDLQQSRRAQ</sequence>
<evidence type="ECO:0000259" key="2">
    <source>
        <dbReference type="SMART" id="SM01118"/>
    </source>
</evidence>
<feature type="active site" description="Proton acceptor" evidence="1">
    <location>
        <position position="36"/>
    </location>
</feature>
<dbReference type="InterPro" id="IPR023577">
    <property type="entry name" value="CYTH_domain"/>
</dbReference>
<gene>
    <name evidence="3" type="ORF">EHV15_14875</name>
</gene>
<dbReference type="PANTHER" id="PTHR40114:SF1">
    <property type="entry name" value="SLR0698 PROTEIN"/>
    <property type="match status" value="1"/>
</dbReference>
<dbReference type="InterPro" id="IPR012042">
    <property type="entry name" value="NeuTTM/CthTTM-like"/>
</dbReference>
<dbReference type="RefSeq" id="WP_128631890.1">
    <property type="nucleotide sequence ID" value="NZ_RRCN01000001.1"/>
</dbReference>
<proteinExistence type="predicted"/>
<accession>A0A3P3U342</accession>
<dbReference type="SUPFAM" id="SSF55154">
    <property type="entry name" value="CYTH-like phosphatases"/>
    <property type="match status" value="1"/>
</dbReference>
<feature type="domain" description="CYTH" evidence="2">
    <location>
        <begin position="2"/>
        <end position="162"/>
    </location>
</feature>
<dbReference type="OrthoDB" id="9805588at2"/>
<name>A0A3P3U342_9BACL</name>
<evidence type="ECO:0000313" key="3">
    <source>
        <dbReference type="EMBL" id="RRJ64069.1"/>
    </source>
</evidence>
<organism evidence="3 4">
    <name type="scientific">Paenibacillus oralis</name>
    <dbReference type="NCBI Taxonomy" id="2490856"/>
    <lineage>
        <taxon>Bacteria</taxon>
        <taxon>Bacillati</taxon>
        <taxon>Bacillota</taxon>
        <taxon>Bacilli</taxon>
        <taxon>Bacillales</taxon>
        <taxon>Paenibacillaceae</taxon>
        <taxon>Paenibacillus</taxon>
    </lineage>
</organism>
<evidence type="ECO:0000313" key="4">
    <source>
        <dbReference type="Proteomes" id="UP000267017"/>
    </source>
</evidence>
<dbReference type="SMART" id="SM01118">
    <property type="entry name" value="CYTH"/>
    <property type="match status" value="1"/>
</dbReference>
<dbReference type="PANTHER" id="PTHR40114">
    <property type="entry name" value="SLR0698 PROTEIN"/>
    <property type="match status" value="1"/>
</dbReference>
<dbReference type="Gene3D" id="2.40.320.10">
    <property type="entry name" value="Hypothetical Protein Pfu-838710-001"/>
    <property type="match status" value="1"/>
</dbReference>
<dbReference type="Pfam" id="PF01928">
    <property type="entry name" value="CYTH"/>
    <property type="match status" value="1"/>
</dbReference>
<evidence type="ECO:0000256" key="1">
    <source>
        <dbReference type="PIRSR" id="PIRSR016487-1"/>
    </source>
</evidence>
<keyword evidence="4" id="KW-1185">Reference proteome</keyword>
<dbReference type="AlphaFoldDB" id="A0A3P3U342"/>
<reference evidence="3 4" key="1">
    <citation type="submission" date="2018-11" db="EMBL/GenBank/DDBJ databases">
        <title>Genome sequencing of Paenibacillus sp. KCOM 3021 (= ChDC PVNT-B20).</title>
        <authorList>
            <person name="Kook J.-K."/>
            <person name="Park S.-N."/>
            <person name="Lim Y.K."/>
        </authorList>
    </citation>
    <scope>NUCLEOTIDE SEQUENCE [LARGE SCALE GENOMIC DNA]</scope>
    <source>
        <strain evidence="3 4">KCOM 3021</strain>
    </source>
</reference>
<dbReference type="InterPro" id="IPR033469">
    <property type="entry name" value="CYTH-like_dom_sf"/>
</dbReference>
<comment type="caution">
    <text evidence="3">The sequence shown here is derived from an EMBL/GenBank/DDBJ whole genome shotgun (WGS) entry which is preliminary data.</text>
</comment>
<dbReference type="Proteomes" id="UP000267017">
    <property type="component" value="Unassembled WGS sequence"/>
</dbReference>
<dbReference type="EMBL" id="RRCN01000001">
    <property type="protein sequence ID" value="RRJ64069.1"/>
    <property type="molecule type" value="Genomic_DNA"/>
</dbReference>
<dbReference type="PIRSF" id="PIRSF016487">
    <property type="entry name" value="CYTH_UCP016487"/>
    <property type="match status" value="1"/>
</dbReference>
<protein>
    <submittedName>
        <fullName evidence="3">CYTH domain-containing protein</fullName>
    </submittedName>
</protein>